<evidence type="ECO:0000313" key="1">
    <source>
        <dbReference type="EMBL" id="GAI63161.1"/>
    </source>
</evidence>
<accession>X1R819</accession>
<protein>
    <submittedName>
        <fullName evidence="1">Uncharacterized protein</fullName>
    </submittedName>
</protein>
<dbReference type="EMBL" id="BARW01001731">
    <property type="protein sequence ID" value="GAI63161.1"/>
    <property type="molecule type" value="Genomic_DNA"/>
</dbReference>
<comment type="caution">
    <text evidence="1">The sequence shown here is derived from an EMBL/GenBank/DDBJ whole genome shotgun (WGS) entry which is preliminary data.</text>
</comment>
<reference evidence="1" key="1">
    <citation type="journal article" date="2014" name="Front. Microbiol.">
        <title>High frequency of phylogenetically diverse reductive dehalogenase-homologous genes in deep subseafloor sedimentary metagenomes.</title>
        <authorList>
            <person name="Kawai M."/>
            <person name="Futagami T."/>
            <person name="Toyoda A."/>
            <person name="Takaki Y."/>
            <person name="Nishi S."/>
            <person name="Hori S."/>
            <person name="Arai W."/>
            <person name="Tsubouchi T."/>
            <person name="Morono Y."/>
            <person name="Uchiyama I."/>
            <person name="Ito T."/>
            <person name="Fujiyama A."/>
            <person name="Inagaki F."/>
            <person name="Takami H."/>
        </authorList>
    </citation>
    <scope>NUCLEOTIDE SEQUENCE</scope>
    <source>
        <strain evidence="1">Expedition CK06-06</strain>
    </source>
</reference>
<organism evidence="1">
    <name type="scientific">marine sediment metagenome</name>
    <dbReference type="NCBI Taxonomy" id="412755"/>
    <lineage>
        <taxon>unclassified sequences</taxon>
        <taxon>metagenomes</taxon>
        <taxon>ecological metagenomes</taxon>
    </lineage>
</organism>
<dbReference type="AlphaFoldDB" id="X1R819"/>
<sequence>MDPKKAREILKLAISDPDLVGAVDLMDAQKLGIQAITYVERLCAMSLEIRKGWRRFQNPIIDTHRSEHHIKSILESPPGRESGQ</sequence>
<gene>
    <name evidence="1" type="ORF">S12H4_05292</name>
</gene>
<name>X1R819_9ZZZZ</name>
<proteinExistence type="predicted"/>